<dbReference type="PANTHER" id="PTHR47332">
    <property type="entry name" value="SET DOMAIN-CONTAINING PROTEIN 5"/>
    <property type="match status" value="1"/>
</dbReference>
<dbReference type="SUPFAM" id="SSF82199">
    <property type="entry name" value="SET domain"/>
    <property type="match status" value="1"/>
</dbReference>
<organism evidence="3 4">
    <name type="scientific">Echria macrotheca</name>
    <dbReference type="NCBI Taxonomy" id="438768"/>
    <lineage>
        <taxon>Eukaryota</taxon>
        <taxon>Fungi</taxon>
        <taxon>Dikarya</taxon>
        <taxon>Ascomycota</taxon>
        <taxon>Pezizomycotina</taxon>
        <taxon>Sordariomycetes</taxon>
        <taxon>Sordariomycetidae</taxon>
        <taxon>Sordariales</taxon>
        <taxon>Schizotheciaceae</taxon>
        <taxon>Echria</taxon>
    </lineage>
</organism>
<feature type="signal peptide" evidence="1">
    <location>
        <begin position="1"/>
        <end position="21"/>
    </location>
</feature>
<sequence>MQLTRWAAFLLLSGQPWPANAHGTAHESRDTTNSQTAGIYTSRQDTCPTPAILRSPRAQECPLPGRLGILPSIPSSTLAWSQPPHCLPPTNTSRLDCLFTLQSFRNGHGTSVITSTTTMSDLVGAGVFVDRPSPPAAERRESTLGKAYRVQNVPGRGKGVVAARRIRQGEILMVDVPAVLVSMAVLAELKPHLRRRLIKRALEGLPAETRQKVEGLQRGEGQGVDALLGTNTESVMLGEGEAAEVHVGLFAELARINHSCRPNAYYRFSQNRLTMEVVAYRTIEAGQEVLMSYTPLKMKRAPRREYLQQHWNFNCDCPLCHGPEEAAAESEERRTHIDELRATMQDAKANGYFGDAIAIAHDWRDFCEWEDLPLLPAEFYDIVAELHFLAGDWEKAATYARMAVDGWVRFGSVDGSRLERACAFLERASARLREALEPSYKKG</sequence>
<dbReference type="InterPro" id="IPR046341">
    <property type="entry name" value="SET_dom_sf"/>
</dbReference>
<proteinExistence type="predicted"/>
<protein>
    <recommendedName>
        <fullName evidence="2">SET domain-containing protein</fullName>
    </recommendedName>
</protein>
<comment type="caution">
    <text evidence="3">The sequence shown here is derived from an EMBL/GenBank/DDBJ whole genome shotgun (WGS) entry which is preliminary data.</text>
</comment>
<evidence type="ECO:0000313" key="3">
    <source>
        <dbReference type="EMBL" id="KAK1752045.1"/>
    </source>
</evidence>
<dbReference type="AlphaFoldDB" id="A0AAJ0B5G8"/>
<dbReference type="CDD" id="cd20071">
    <property type="entry name" value="SET_SMYD"/>
    <property type="match status" value="1"/>
</dbReference>
<dbReference type="InterPro" id="IPR053185">
    <property type="entry name" value="SET_domain_protein"/>
</dbReference>
<dbReference type="Gene3D" id="1.25.40.10">
    <property type="entry name" value="Tetratricopeptide repeat domain"/>
    <property type="match status" value="1"/>
</dbReference>
<evidence type="ECO:0000313" key="4">
    <source>
        <dbReference type="Proteomes" id="UP001239445"/>
    </source>
</evidence>
<dbReference type="InterPro" id="IPR001214">
    <property type="entry name" value="SET_dom"/>
</dbReference>
<dbReference type="Gene3D" id="2.170.270.10">
    <property type="entry name" value="SET domain"/>
    <property type="match status" value="1"/>
</dbReference>
<dbReference type="PROSITE" id="PS50280">
    <property type="entry name" value="SET"/>
    <property type="match status" value="1"/>
</dbReference>
<dbReference type="Proteomes" id="UP001239445">
    <property type="component" value="Unassembled WGS sequence"/>
</dbReference>
<feature type="domain" description="SET" evidence="2">
    <location>
        <begin position="135"/>
        <end position="294"/>
    </location>
</feature>
<dbReference type="SMART" id="SM00317">
    <property type="entry name" value="SET"/>
    <property type="match status" value="1"/>
</dbReference>
<gene>
    <name evidence="3" type="ORF">QBC47DRAFT_306085</name>
</gene>
<name>A0AAJ0B5G8_9PEZI</name>
<accession>A0AAJ0B5G8</accession>
<keyword evidence="1" id="KW-0732">Signal</keyword>
<reference evidence="3" key="1">
    <citation type="submission" date="2023-06" db="EMBL/GenBank/DDBJ databases">
        <title>Genome-scale phylogeny and comparative genomics of the fungal order Sordariales.</title>
        <authorList>
            <consortium name="Lawrence Berkeley National Laboratory"/>
            <person name="Hensen N."/>
            <person name="Bonometti L."/>
            <person name="Westerberg I."/>
            <person name="Brannstrom I.O."/>
            <person name="Guillou S."/>
            <person name="Cros-Aarteil S."/>
            <person name="Calhoun S."/>
            <person name="Haridas S."/>
            <person name="Kuo A."/>
            <person name="Mondo S."/>
            <person name="Pangilinan J."/>
            <person name="Riley R."/>
            <person name="Labutti K."/>
            <person name="Andreopoulos B."/>
            <person name="Lipzen A."/>
            <person name="Chen C."/>
            <person name="Yanf M."/>
            <person name="Daum C."/>
            <person name="Ng V."/>
            <person name="Clum A."/>
            <person name="Steindorff A."/>
            <person name="Ohm R."/>
            <person name="Martin F."/>
            <person name="Silar P."/>
            <person name="Natvig D."/>
            <person name="Lalanne C."/>
            <person name="Gautier V."/>
            <person name="Ament-Velasquez S.L."/>
            <person name="Kruys A."/>
            <person name="Hutchinson M.I."/>
            <person name="Powell A.J."/>
            <person name="Barry K."/>
            <person name="Miller A.N."/>
            <person name="Grigoriev I.V."/>
            <person name="Debuchy R."/>
            <person name="Gladieux P."/>
            <person name="Thoren M.H."/>
            <person name="Johannesson H."/>
        </authorList>
    </citation>
    <scope>NUCLEOTIDE SEQUENCE</scope>
    <source>
        <strain evidence="3">PSN4</strain>
    </source>
</reference>
<dbReference type="EMBL" id="MU839840">
    <property type="protein sequence ID" value="KAK1752045.1"/>
    <property type="molecule type" value="Genomic_DNA"/>
</dbReference>
<dbReference type="PANTHER" id="PTHR47332:SF4">
    <property type="entry name" value="SET DOMAIN-CONTAINING PROTEIN 5"/>
    <property type="match status" value="1"/>
</dbReference>
<keyword evidence="4" id="KW-1185">Reference proteome</keyword>
<evidence type="ECO:0000256" key="1">
    <source>
        <dbReference type="SAM" id="SignalP"/>
    </source>
</evidence>
<dbReference type="InterPro" id="IPR011990">
    <property type="entry name" value="TPR-like_helical_dom_sf"/>
</dbReference>
<feature type="chain" id="PRO_5042500452" description="SET domain-containing protein" evidence="1">
    <location>
        <begin position="22"/>
        <end position="443"/>
    </location>
</feature>
<evidence type="ECO:0000259" key="2">
    <source>
        <dbReference type="PROSITE" id="PS50280"/>
    </source>
</evidence>
<dbReference type="Pfam" id="PF00856">
    <property type="entry name" value="SET"/>
    <property type="match status" value="1"/>
</dbReference>